<dbReference type="Proteomes" id="UP000276133">
    <property type="component" value="Unassembled WGS sequence"/>
</dbReference>
<evidence type="ECO:0000313" key="3">
    <source>
        <dbReference type="Proteomes" id="UP000276133"/>
    </source>
</evidence>
<comment type="caution">
    <text evidence="2">The sequence shown here is derived from an EMBL/GenBank/DDBJ whole genome shotgun (WGS) entry which is preliminary data.</text>
</comment>
<keyword evidence="1" id="KW-0472">Membrane</keyword>
<feature type="transmembrane region" description="Helical" evidence="1">
    <location>
        <begin position="16"/>
        <end position="34"/>
    </location>
</feature>
<dbReference type="AlphaFoldDB" id="A0A3M7PHE8"/>
<evidence type="ECO:0000313" key="2">
    <source>
        <dbReference type="EMBL" id="RMZ98097.1"/>
    </source>
</evidence>
<reference evidence="2 3" key="1">
    <citation type="journal article" date="2018" name="Sci. Rep.">
        <title>Genomic signatures of local adaptation to the degree of environmental predictability in rotifers.</title>
        <authorList>
            <person name="Franch-Gras L."/>
            <person name="Hahn C."/>
            <person name="Garcia-Roger E.M."/>
            <person name="Carmona M.J."/>
            <person name="Serra M."/>
            <person name="Gomez A."/>
        </authorList>
    </citation>
    <scope>NUCLEOTIDE SEQUENCE [LARGE SCALE GENOMIC DNA]</scope>
    <source>
        <strain evidence="2">HYR1</strain>
    </source>
</reference>
<evidence type="ECO:0000256" key="1">
    <source>
        <dbReference type="SAM" id="Phobius"/>
    </source>
</evidence>
<keyword evidence="3" id="KW-1185">Reference proteome</keyword>
<feature type="non-terminal residue" evidence="2">
    <location>
        <position position="1"/>
    </location>
</feature>
<keyword evidence="1" id="KW-0812">Transmembrane</keyword>
<name>A0A3M7PHE8_BRAPC</name>
<proteinExistence type="predicted"/>
<keyword evidence="1" id="KW-1133">Transmembrane helix</keyword>
<accession>A0A3M7PHE8</accession>
<dbReference type="EMBL" id="REGN01010986">
    <property type="protein sequence ID" value="RMZ98097.1"/>
    <property type="molecule type" value="Genomic_DNA"/>
</dbReference>
<sequence>TSVQNTFGKNKGKRTLFFQILNKFYFVILFLNSYKFKKKFEVDFRFIFKLNDEKEVFYEKLLHQ</sequence>
<protein>
    <submittedName>
        <fullName evidence="2">Uncharacterized protein</fullName>
    </submittedName>
</protein>
<gene>
    <name evidence="2" type="ORF">BpHYR1_048638</name>
</gene>
<organism evidence="2 3">
    <name type="scientific">Brachionus plicatilis</name>
    <name type="common">Marine rotifer</name>
    <name type="synonym">Brachionus muelleri</name>
    <dbReference type="NCBI Taxonomy" id="10195"/>
    <lineage>
        <taxon>Eukaryota</taxon>
        <taxon>Metazoa</taxon>
        <taxon>Spiralia</taxon>
        <taxon>Gnathifera</taxon>
        <taxon>Rotifera</taxon>
        <taxon>Eurotatoria</taxon>
        <taxon>Monogononta</taxon>
        <taxon>Pseudotrocha</taxon>
        <taxon>Ploima</taxon>
        <taxon>Brachionidae</taxon>
        <taxon>Brachionus</taxon>
    </lineage>
</organism>